<name>A0ACB8SW24_9AGAM</name>
<comment type="caution">
    <text evidence="1">The sequence shown here is derived from an EMBL/GenBank/DDBJ whole genome shotgun (WGS) entry which is preliminary data.</text>
</comment>
<sequence>SSATHVCHRWRQVAMDHPTLWGCVTFALGARWTEEMLLRSQGAPISVTWTPRIGLFGSAPGQLIANQLVPAQLFRVRELKIHDYELLEKILQSAMPAEMLEVLDLKLMPGESVGVPSPFIPSTFFKNKSSRLRSLSLVDLPPSWTSMPTVCLTRLYV</sequence>
<proteinExistence type="predicted"/>
<accession>A0ACB8SW24</accession>
<keyword evidence="2" id="KW-1185">Reference proteome</keyword>
<protein>
    <submittedName>
        <fullName evidence="1">Uncharacterized protein</fullName>
    </submittedName>
</protein>
<feature type="non-terminal residue" evidence="1">
    <location>
        <position position="157"/>
    </location>
</feature>
<organism evidence="1 2">
    <name type="scientific">Artomyces pyxidatus</name>
    <dbReference type="NCBI Taxonomy" id="48021"/>
    <lineage>
        <taxon>Eukaryota</taxon>
        <taxon>Fungi</taxon>
        <taxon>Dikarya</taxon>
        <taxon>Basidiomycota</taxon>
        <taxon>Agaricomycotina</taxon>
        <taxon>Agaricomycetes</taxon>
        <taxon>Russulales</taxon>
        <taxon>Auriscalpiaceae</taxon>
        <taxon>Artomyces</taxon>
    </lineage>
</organism>
<evidence type="ECO:0000313" key="1">
    <source>
        <dbReference type="EMBL" id="KAI0059886.1"/>
    </source>
</evidence>
<evidence type="ECO:0000313" key="2">
    <source>
        <dbReference type="Proteomes" id="UP000814140"/>
    </source>
</evidence>
<reference evidence="1" key="1">
    <citation type="submission" date="2021-03" db="EMBL/GenBank/DDBJ databases">
        <authorList>
            <consortium name="DOE Joint Genome Institute"/>
            <person name="Ahrendt S."/>
            <person name="Looney B.P."/>
            <person name="Miyauchi S."/>
            <person name="Morin E."/>
            <person name="Drula E."/>
            <person name="Courty P.E."/>
            <person name="Chicoki N."/>
            <person name="Fauchery L."/>
            <person name="Kohler A."/>
            <person name="Kuo A."/>
            <person name="Labutti K."/>
            <person name="Pangilinan J."/>
            <person name="Lipzen A."/>
            <person name="Riley R."/>
            <person name="Andreopoulos W."/>
            <person name="He G."/>
            <person name="Johnson J."/>
            <person name="Barry K.W."/>
            <person name="Grigoriev I.V."/>
            <person name="Nagy L."/>
            <person name="Hibbett D."/>
            <person name="Henrissat B."/>
            <person name="Matheny P.B."/>
            <person name="Labbe J."/>
            <person name="Martin F."/>
        </authorList>
    </citation>
    <scope>NUCLEOTIDE SEQUENCE</scope>
    <source>
        <strain evidence="1">HHB10654</strain>
    </source>
</reference>
<gene>
    <name evidence="1" type="ORF">BV25DRAFT_1765680</name>
</gene>
<feature type="non-terminal residue" evidence="1">
    <location>
        <position position="1"/>
    </location>
</feature>
<dbReference type="Proteomes" id="UP000814140">
    <property type="component" value="Unassembled WGS sequence"/>
</dbReference>
<reference evidence="1" key="2">
    <citation type="journal article" date="2022" name="New Phytol.">
        <title>Evolutionary transition to the ectomycorrhizal habit in the genomes of a hyperdiverse lineage of mushroom-forming fungi.</title>
        <authorList>
            <person name="Looney B."/>
            <person name="Miyauchi S."/>
            <person name="Morin E."/>
            <person name="Drula E."/>
            <person name="Courty P.E."/>
            <person name="Kohler A."/>
            <person name="Kuo A."/>
            <person name="LaButti K."/>
            <person name="Pangilinan J."/>
            <person name="Lipzen A."/>
            <person name="Riley R."/>
            <person name="Andreopoulos W."/>
            <person name="He G."/>
            <person name="Johnson J."/>
            <person name="Nolan M."/>
            <person name="Tritt A."/>
            <person name="Barry K.W."/>
            <person name="Grigoriev I.V."/>
            <person name="Nagy L.G."/>
            <person name="Hibbett D."/>
            <person name="Henrissat B."/>
            <person name="Matheny P.B."/>
            <person name="Labbe J."/>
            <person name="Martin F.M."/>
        </authorList>
    </citation>
    <scope>NUCLEOTIDE SEQUENCE</scope>
    <source>
        <strain evidence="1">HHB10654</strain>
    </source>
</reference>
<dbReference type="EMBL" id="MU277223">
    <property type="protein sequence ID" value="KAI0059886.1"/>
    <property type="molecule type" value="Genomic_DNA"/>
</dbReference>